<gene>
    <name evidence="1" type="ORF">NP233_g10694</name>
</gene>
<accession>A0AAD5YL26</accession>
<comment type="caution">
    <text evidence="1">The sequence shown here is derived from an EMBL/GenBank/DDBJ whole genome shotgun (WGS) entry which is preliminary data.</text>
</comment>
<name>A0AAD5YL26_9AGAR</name>
<keyword evidence="2" id="KW-1185">Reference proteome</keyword>
<evidence type="ECO:0000313" key="2">
    <source>
        <dbReference type="Proteomes" id="UP001213000"/>
    </source>
</evidence>
<reference evidence="1" key="1">
    <citation type="submission" date="2022-07" db="EMBL/GenBank/DDBJ databases">
        <title>Genome Sequence of Leucocoprinus birnbaumii.</title>
        <authorList>
            <person name="Buettner E."/>
        </authorList>
    </citation>
    <scope>NUCLEOTIDE SEQUENCE</scope>
    <source>
        <strain evidence="1">VT141</strain>
    </source>
</reference>
<organism evidence="1 2">
    <name type="scientific">Leucocoprinus birnbaumii</name>
    <dbReference type="NCBI Taxonomy" id="56174"/>
    <lineage>
        <taxon>Eukaryota</taxon>
        <taxon>Fungi</taxon>
        <taxon>Dikarya</taxon>
        <taxon>Basidiomycota</taxon>
        <taxon>Agaricomycotina</taxon>
        <taxon>Agaricomycetes</taxon>
        <taxon>Agaricomycetidae</taxon>
        <taxon>Agaricales</taxon>
        <taxon>Agaricineae</taxon>
        <taxon>Agaricaceae</taxon>
        <taxon>Leucocoprinus</taxon>
    </lineage>
</organism>
<evidence type="ECO:0000313" key="1">
    <source>
        <dbReference type="EMBL" id="KAJ3560657.1"/>
    </source>
</evidence>
<dbReference type="AlphaFoldDB" id="A0AAD5YL26"/>
<proteinExistence type="predicted"/>
<sequence length="292" mass="32857">MGTRLDECVSKDAQAEIVKLIGSCVQHQSTPLQWAILSREEPWVISTFAPPHISSHCQVIYLPISCDINREIEAYMHGEFKSIVHHRLGNMALSSPWPTDDIQNLVDGAAGLFIYAATILRFINSHLHSGFREALQAVLDFIVNPRLHSLPVFANLDRLYALILQGVPADISYLTNLLLYRMSWGSPVNPFYVVSLCNQLSISETVFKSICCYPHVVLVYHDPPAQPFAWDFDSGCSYLEQDTSLKPNITLNDQLLQAHGTIRFLNKSVYDFLGDHERSGSIFNHSDISVQL</sequence>
<protein>
    <submittedName>
        <fullName evidence="1">Uncharacterized protein</fullName>
    </submittedName>
</protein>
<dbReference type="Proteomes" id="UP001213000">
    <property type="component" value="Unassembled WGS sequence"/>
</dbReference>
<dbReference type="EMBL" id="JANIEX010001132">
    <property type="protein sequence ID" value="KAJ3560657.1"/>
    <property type="molecule type" value="Genomic_DNA"/>
</dbReference>